<reference evidence="1 2" key="1">
    <citation type="submission" date="2018-08" db="EMBL/GenBank/DDBJ databases">
        <title>A genome reference for cultivated species of the human gut microbiota.</title>
        <authorList>
            <person name="Zou Y."/>
            <person name="Xue W."/>
            <person name="Luo G."/>
        </authorList>
    </citation>
    <scope>NUCLEOTIDE SEQUENCE [LARGE SCALE GENOMIC DNA]</scope>
    <source>
        <strain evidence="1 2">TF11-15AC</strain>
    </source>
</reference>
<accession>A0A3E4LN31</accession>
<gene>
    <name evidence="1" type="ORF">DXD13_15265</name>
</gene>
<evidence type="ECO:0000313" key="1">
    <source>
        <dbReference type="EMBL" id="RGK38873.1"/>
    </source>
</evidence>
<dbReference type="EMBL" id="QSQP01000033">
    <property type="protein sequence ID" value="RGK38873.1"/>
    <property type="molecule type" value="Genomic_DNA"/>
</dbReference>
<dbReference type="Proteomes" id="UP000261052">
    <property type="component" value="Unassembled WGS sequence"/>
</dbReference>
<protein>
    <submittedName>
        <fullName evidence="1">Uncharacterized protein</fullName>
    </submittedName>
</protein>
<dbReference type="RefSeq" id="WP_117686834.1">
    <property type="nucleotide sequence ID" value="NZ_QSQP01000033.1"/>
</dbReference>
<dbReference type="AlphaFoldDB" id="A0A3E4LN31"/>
<evidence type="ECO:0000313" key="2">
    <source>
        <dbReference type="Proteomes" id="UP000261052"/>
    </source>
</evidence>
<proteinExistence type="predicted"/>
<sequence length="160" mass="18138">MEANEIQTLETLAKNLTLLATNGTVTATEAKIKSMQVEKDIKVIKNQYDDIINDLIAERAEAIRIAQVYKTEVERYVISDSDIEHLHKTVELVLDIIKEMSPDTDIEMYQQLKNLISVDVLKAIQLLGFNYKEAIGEPLTQLCADAILGKSNYIKQRTKK</sequence>
<name>A0A3E4LN31_9FIRM</name>
<organism evidence="1 2">
    <name type="scientific">Agathobacter rectalis</name>
    <dbReference type="NCBI Taxonomy" id="39491"/>
    <lineage>
        <taxon>Bacteria</taxon>
        <taxon>Bacillati</taxon>
        <taxon>Bacillota</taxon>
        <taxon>Clostridia</taxon>
        <taxon>Lachnospirales</taxon>
        <taxon>Lachnospiraceae</taxon>
        <taxon>Agathobacter</taxon>
    </lineage>
</organism>
<comment type="caution">
    <text evidence="1">The sequence shown here is derived from an EMBL/GenBank/DDBJ whole genome shotgun (WGS) entry which is preliminary data.</text>
</comment>